<dbReference type="Proteomes" id="UP001595378">
    <property type="component" value="Unassembled WGS sequence"/>
</dbReference>
<evidence type="ECO:0000256" key="1">
    <source>
        <dbReference type="SAM" id="SignalP"/>
    </source>
</evidence>
<dbReference type="RefSeq" id="WP_336917393.1">
    <property type="nucleotide sequence ID" value="NZ_JBANRN010000001.1"/>
</dbReference>
<gene>
    <name evidence="3" type="ORF">ACFODK_00670</name>
</gene>
<evidence type="ECO:0000313" key="4">
    <source>
        <dbReference type="Proteomes" id="UP001595378"/>
    </source>
</evidence>
<dbReference type="NCBIfam" id="TIGR01451">
    <property type="entry name" value="B_ant_repeat"/>
    <property type="match status" value="1"/>
</dbReference>
<keyword evidence="4" id="KW-1185">Reference proteome</keyword>
<dbReference type="SUPFAM" id="SSF49464">
    <property type="entry name" value="Carboxypeptidase regulatory domain-like"/>
    <property type="match status" value="1"/>
</dbReference>
<accession>A0ABV7EC79</accession>
<dbReference type="InterPro" id="IPR047589">
    <property type="entry name" value="DUF11_rpt"/>
</dbReference>
<evidence type="ECO:0000313" key="3">
    <source>
        <dbReference type="EMBL" id="MFC3099402.1"/>
    </source>
</evidence>
<dbReference type="Pfam" id="PF01345">
    <property type="entry name" value="DUF11"/>
    <property type="match status" value="1"/>
</dbReference>
<dbReference type="InterPro" id="IPR008969">
    <property type="entry name" value="CarboxyPept-like_regulatory"/>
</dbReference>
<organism evidence="3 4">
    <name type="scientific">Alteraurantiacibacter lauratis</name>
    <dbReference type="NCBI Taxonomy" id="2054627"/>
    <lineage>
        <taxon>Bacteria</taxon>
        <taxon>Pseudomonadati</taxon>
        <taxon>Pseudomonadota</taxon>
        <taxon>Alphaproteobacteria</taxon>
        <taxon>Sphingomonadales</taxon>
        <taxon>Erythrobacteraceae</taxon>
        <taxon>Alteraurantiacibacter</taxon>
    </lineage>
</organism>
<reference evidence="4" key="1">
    <citation type="journal article" date="2019" name="Int. J. Syst. Evol. Microbiol.">
        <title>The Global Catalogue of Microorganisms (GCM) 10K type strain sequencing project: providing services to taxonomists for standard genome sequencing and annotation.</title>
        <authorList>
            <consortium name="The Broad Institute Genomics Platform"/>
            <consortium name="The Broad Institute Genome Sequencing Center for Infectious Disease"/>
            <person name="Wu L."/>
            <person name="Ma J."/>
        </authorList>
    </citation>
    <scope>NUCLEOTIDE SEQUENCE [LARGE SCALE GENOMIC DNA]</scope>
    <source>
        <strain evidence="4">KCTC 52606</strain>
    </source>
</reference>
<proteinExistence type="predicted"/>
<protein>
    <recommendedName>
        <fullName evidence="2">DUF11 domain-containing protein</fullName>
    </recommendedName>
</protein>
<evidence type="ECO:0000259" key="2">
    <source>
        <dbReference type="Pfam" id="PF01345"/>
    </source>
</evidence>
<dbReference type="InterPro" id="IPR001434">
    <property type="entry name" value="OmcB-like_DUF11"/>
</dbReference>
<feature type="chain" id="PRO_5047302772" description="DUF11 domain-containing protein" evidence="1">
    <location>
        <begin position="32"/>
        <end position="1685"/>
    </location>
</feature>
<dbReference type="EMBL" id="JBHRSU010000001">
    <property type="protein sequence ID" value="MFC3099402.1"/>
    <property type="molecule type" value="Genomic_DNA"/>
</dbReference>
<keyword evidence="1" id="KW-0732">Signal</keyword>
<feature type="domain" description="DUF11" evidence="2">
    <location>
        <begin position="361"/>
        <end position="472"/>
    </location>
</feature>
<name>A0ABV7EC79_9SPHN</name>
<comment type="caution">
    <text evidence="3">The sequence shown here is derived from an EMBL/GenBank/DDBJ whole genome shotgun (WGS) entry which is preliminary data.</text>
</comment>
<sequence>MIWRTDLRRSLKGLFGLALACALVAPQSAVGGTISNVANASWRVGETRQSVQSNEVSFAVSTPPPAMRVRTFVPQPGATGSIDLLANYCAGRPGTSGPLAVSPGAGATVSTPVVESTSVRAGLQMVLQIEASAANLDPASVDTLDLVISSQTGDGERVRAIETAANSGVFLTSIVTTGNVQPIVHHDCQLAVQNHSAITVRMLGEDGAAGSTIASLEALADPLGVVFDSVTGAPVNGAVVTLIDARTGAPAKVFAFDGVTPYPSSITTGSVVTDAAGRTYPMGDGAYQFPLAPLGDYRLVVSPPAPYTAPSAATAEQIASLPRPGGGAFTILPASYGEIFALTSLAPLLVDIPVDGPRGELVIRKTASRDRAQPGDTVVYRVTLTNRDPARASGPIVLDDLASAALRLRAGSVRVNNAAVAEDRLQIASTGRGYALELPSLAPGQSHTVTYIMSVRPDASAGVAINTATATNGATRQSAQARLRITRNGLASRMTLIGRVTEGGCVNPAQARGIPGVRVMLQDGSFAVTDAEGRYHFEGLVPGTHVAQLQPHTLPEGSRAVDCTRTTRSAGSATSRFVRGQGGSLAVADFHVVVPEGALDALFAAPMAEASPADPTEEKDAAETAPVSIDWLAQGDGPDGFLSPAADANPRSPAIRVAVRHRADASAALLVNGVAAPALAFEGTQRHPSGAYAVSHWRGIHLPGAETRLDAVVTRGEQTQTLTQTVHFADTPMRAQIVPELSRLVADGTTAPVLALRLTDRNGRPVHAGISGAFQLDGPYRSAAEAQADRLLALNNFGGSNARWVIEGDDGIARIALEPTMISGSFSVTLNFADGESRRTQQIDAWMQPGDQPWTLIGLVEGSAGAQSVADAMERGEDFSSDLGGDARVALYAKGRVLGRYLLTVAYDSMKQADDQPLLGIIDPSAYYTIFADGSQRAFDAQSREKLYVRVESDAFYALYGDFLTGFVNTSLAHYQRTATGVKAEAQFGAVQAQAFAAEIATRHRRDEIQGSGLTGPYRLSSRYILPGSERVVVEVRDRLRSEVITERRQLMRFVDYTLDMLSGTITLAQPLAGRDEALDPQFLVIDYEVDEQGQAQWNGGLRTTWTGMGGALELGATAISDRGEAERANLGAADMRLHLNAETELRAEVALSDGANGAGNAWLAEMRHQSGNRDISAYVRQVDSDFGVGQQNLAERDRRKIGADARVELVEGLSAVAALWREDSLDSNANREAGELRMVRRTEDTDMFAGVAYLSDTRADGAEATSTVLEAGATQRLLDNQLEVSGTTSLALGGADAIDLPNRHTLGLRYTVTSDVRAIASYEIAQGAQLDSRNLQAGVEFAPIRGSRVITTLGRQSLGADAARSYAAFSLGQTLGLSEAVSFDLLVDGNRTLAGGIALPDVANPAHPVSSGGHLGQSGALGEDYTAYSVGANLRLDQWSARARAELRDGEFADRRGLSAAVLRDLGEGKVAGGGFTWSRASTAAGTSVTVSDAALSVAWRPAASTFALLGKAEYRSDRVVGAVAGEIGPAGRSPLIIDGDARSRRFILSTSTNWAPRGDERLRPSEVAVFAAVRHDLDSVEGYSAKGTSLLGGFDLRIAVGEHIEVGGRANVRANLAEGTTHFSLGPEVGISPVPDMLLTVGYNITGFRDADFGEARQTNRGIYANVRLKFDQDLFGLLGRRQ</sequence>
<feature type="signal peptide" evidence="1">
    <location>
        <begin position="1"/>
        <end position="31"/>
    </location>
</feature>